<feature type="region of interest" description="Disordered" evidence="2">
    <location>
        <begin position="34"/>
        <end position="88"/>
    </location>
</feature>
<feature type="compositionally biased region" description="Low complexity" evidence="2">
    <location>
        <begin position="61"/>
        <end position="75"/>
    </location>
</feature>
<keyword evidence="4" id="KW-1185">Reference proteome</keyword>
<dbReference type="PANTHER" id="PTHR37371">
    <property type="entry name" value="OS08G0180400 PROTEIN"/>
    <property type="match status" value="1"/>
</dbReference>
<evidence type="ECO:0000256" key="2">
    <source>
        <dbReference type="SAM" id="MobiDB-lite"/>
    </source>
</evidence>
<protein>
    <submittedName>
        <fullName evidence="3">Uncharacterized protein</fullName>
    </submittedName>
</protein>
<sequence>MSTKMRKKGSSVVKSKTNLNLKVSPILLKTPILSPKKFDFSPNGGESDDNSSPVTKKKKTTVLFTSTSKKFTSTVGPRSTPPPSNQITSSTILDLKNQVASSTDSIKRNLDLSHSEILKEFEAYHSRFSKRFKIHTQECQQVVNEAEKEHKKMSDRITESMDAMKASYSEFIKESQASAARICKTSIPELTQSLENSIELLRNRYGVASASK</sequence>
<evidence type="ECO:0000313" key="3">
    <source>
        <dbReference type="EMBL" id="MCL7051218.1"/>
    </source>
</evidence>
<dbReference type="Proteomes" id="UP001177140">
    <property type="component" value="Unassembled WGS sequence"/>
</dbReference>
<dbReference type="EMBL" id="JAJJMA010336028">
    <property type="protein sequence ID" value="MCL7051218.1"/>
    <property type="molecule type" value="Genomic_DNA"/>
</dbReference>
<name>A0AA41W1T1_PAPNU</name>
<keyword evidence="1" id="KW-0175">Coiled coil</keyword>
<reference evidence="3" key="1">
    <citation type="submission" date="2022-03" db="EMBL/GenBank/DDBJ databases">
        <title>A functionally conserved STORR gene fusion in Papaver species that diverged 16.8 million years ago.</title>
        <authorList>
            <person name="Catania T."/>
        </authorList>
    </citation>
    <scope>NUCLEOTIDE SEQUENCE</scope>
    <source>
        <strain evidence="3">S-191538</strain>
    </source>
</reference>
<evidence type="ECO:0000256" key="1">
    <source>
        <dbReference type="SAM" id="Coils"/>
    </source>
</evidence>
<organism evidence="3 4">
    <name type="scientific">Papaver nudicaule</name>
    <name type="common">Iceland poppy</name>
    <dbReference type="NCBI Taxonomy" id="74823"/>
    <lineage>
        <taxon>Eukaryota</taxon>
        <taxon>Viridiplantae</taxon>
        <taxon>Streptophyta</taxon>
        <taxon>Embryophyta</taxon>
        <taxon>Tracheophyta</taxon>
        <taxon>Spermatophyta</taxon>
        <taxon>Magnoliopsida</taxon>
        <taxon>Ranunculales</taxon>
        <taxon>Papaveraceae</taxon>
        <taxon>Papaveroideae</taxon>
        <taxon>Papaver</taxon>
    </lineage>
</organism>
<gene>
    <name evidence="3" type="ORF">MKW94_013183</name>
</gene>
<accession>A0AA41W1T1</accession>
<dbReference type="PANTHER" id="PTHR37371:SF1">
    <property type="entry name" value="KINESIN-LIKE PROTEIN"/>
    <property type="match status" value="1"/>
</dbReference>
<dbReference type="AlphaFoldDB" id="A0AA41W1T1"/>
<comment type="caution">
    <text evidence="3">The sequence shown here is derived from an EMBL/GenBank/DDBJ whole genome shotgun (WGS) entry which is preliminary data.</text>
</comment>
<evidence type="ECO:0000313" key="4">
    <source>
        <dbReference type="Proteomes" id="UP001177140"/>
    </source>
</evidence>
<proteinExistence type="predicted"/>
<feature type="coiled-coil region" evidence="1">
    <location>
        <begin position="136"/>
        <end position="163"/>
    </location>
</feature>